<dbReference type="GO" id="GO:0004497">
    <property type="term" value="F:monooxygenase activity"/>
    <property type="evidence" value="ECO:0007669"/>
    <property type="project" value="UniProtKB-KW"/>
</dbReference>
<evidence type="ECO:0000313" key="12">
    <source>
        <dbReference type="Proteomes" id="UP000467700"/>
    </source>
</evidence>
<evidence type="ECO:0000256" key="5">
    <source>
        <dbReference type="ARBA" id="ARBA00022723"/>
    </source>
</evidence>
<dbReference type="GO" id="GO:0016705">
    <property type="term" value="F:oxidoreductase activity, acting on paired donors, with incorporation or reduction of molecular oxygen"/>
    <property type="evidence" value="ECO:0007669"/>
    <property type="project" value="InterPro"/>
</dbReference>
<dbReference type="InterPro" id="IPR036396">
    <property type="entry name" value="Cyt_P450_sf"/>
</dbReference>
<dbReference type="OrthoDB" id="2789670at2759"/>
<comment type="cofactor">
    <cofactor evidence="1 9">
        <name>heme</name>
        <dbReference type="ChEBI" id="CHEBI:30413"/>
    </cofactor>
</comment>
<evidence type="ECO:0000256" key="9">
    <source>
        <dbReference type="PIRSR" id="PIRSR602401-1"/>
    </source>
</evidence>
<evidence type="ECO:0000256" key="8">
    <source>
        <dbReference type="ARBA" id="ARBA00023033"/>
    </source>
</evidence>
<organism evidence="11 12">
    <name type="scientific">Cyclocybe aegerita</name>
    <name type="common">Black poplar mushroom</name>
    <name type="synonym">Agrocybe aegerita</name>
    <dbReference type="NCBI Taxonomy" id="1973307"/>
    <lineage>
        <taxon>Eukaryota</taxon>
        <taxon>Fungi</taxon>
        <taxon>Dikarya</taxon>
        <taxon>Basidiomycota</taxon>
        <taxon>Agaricomycotina</taxon>
        <taxon>Agaricomycetes</taxon>
        <taxon>Agaricomycetidae</taxon>
        <taxon>Agaricales</taxon>
        <taxon>Agaricineae</taxon>
        <taxon>Bolbitiaceae</taxon>
        <taxon>Cyclocybe</taxon>
    </lineage>
</organism>
<dbReference type="PANTHER" id="PTHR46300">
    <property type="entry name" value="P450, PUTATIVE (EUROFUNG)-RELATED-RELATED"/>
    <property type="match status" value="1"/>
</dbReference>
<evidence type="ECO:0000256" key="4">
    <source>
        <dbReference type="ARBA" id="ARBA00022617"/>
    </source>
</evidence>
<dbReference type="GO" id="GO:0020037">
    <property type="term" value="F:heme binding"/>
    <property type="evidence" value="ECO:0007669"/>
    <property type="project" value="InterPro"/>
</dbReference>
<keyword evidence="4 9" id="KW-0349">Heme</keyword>
<keyword evidence="6 10" id="KW-0560">Oxidoreductase</keyword>
<dbReference type="PRINTS" id="PR00463">
    <property type="entry name" value="EP450I"/>
</dbReference>
<dbReference type="PROSITE" id="PS00086">
    <property type="entry name" value="CYTOCHROME_P450"/>
    <property type="match status" value="1"/>
</dbReference>
<evidence type="ECO:0000256" key="1">
    <source>
        <dbReference type="ARBA" id="ARBA00001971"/>
    </source>
</evidence>
<evidence type="ECO:0000256" key="7">
    <source>
        <dbReference type="ARBA" id="ARBA00023004"/>
    </source>
</evidence>
<evidence type="ECO:0000256" key="3">
    <source>
        <dbReference type="ARBA" id="ARBA00010617"/>
    </source>
</evidence>
<keyword evidence="5 9" id="KW-0479">Metal-binding</keyword>
<keyword evidence="8 10" id="KW-0503">Monooxygenase</keyword>
<dbReference type="PRINTS" id="PR00385">
    <property type="entry name" value="P450"/>
</dbReference>
<accession>A0A8S0WGH2</accession>
<dbReference type="InterPro" id="IPR050364">
    <property type="entry name" value="Cytochrome_P450_fung"/>
</dbReference>
<dbReference type="GO" id="GO:0005506">
    <property type="term" value="F:iron ion binding"/>
    <property type="evidence" value="ECO:0007669"/>
    <property type="project" value="InterPro"/>
</dbReference>
<proteinExistence type="inferred from homology"/>
<dbReference type="EMBL" id="CACVBS010000071">
    <property type="protein sequence ID" value="CAA7268860.1"/>
    <property type="molecule type" value="Genomic_DNA"/>
</dbReference>
<protein>
    <recommendedName>
        <fullName evidence="13">Cytochrome P450</fullName>
    </recommendedName>
</protein>
<name>A0A8S0WGH2_CYCAE</name>
<comment type="caution">
    <text evidence="11">The sequence shown here is derived from an EMBL/GenBank/DDBJ whole genome shotgun (WGS) entry which is preliminary data.</text>
</comment>
<evidence type="ECO:0000256" key="10">
    <source>
        <dbReference type="RuleBase" id="RU000461"/>
    </source>
</evidence>
<dbReference type="CDD" id="cd11065">
    <property type="entry name" value="CYP64-like"/>
    <property type="match status" value="1"/>
</dbReference>
<feature type="binding site" description="axial binding residue" evidence="9">
    <location>
        <position position="440"/>
    </location>
    <ligand>
        <name>heme</name>
        <dbReference type="ChEBI" id="CHEBI:30413"/>
    </ligand>
    <ligandPart>
        <name>Fe</name>
        <dbReference type="ChEBI" id="CHEBI:18248"/>
    </ligandPart>
</feature>
<dbReference type="InterPro" id="IPR017972">
    <property type="entry name" value="Cyt_P450_CS"/>
</dbReference>
<comment type="pathway">
    <text evidence="2">Secondary metabolite biosynthesis.</text>
</comment>
<evidence type="ECO:0000313" key="11">
    <source>
        <dbReference type="EMBL" id="CAA7268860.1"/>
    </source>
</evidence>
<sequence>MSNIPILDGLFVGFALFLVYRLYQKRSNSQGHLPLPPGPKGVPLAGNLWDMPVGYEWETYHKWCKEFDTDVLYLNLAGSSIIVIDTYEAAIELLDRRSSAYSGRPRMTMVNELMGWEFDFAFMDYGDRWRQHRKLMHQAFHPTASENYHPQQLRAARRLIQRLPTADDFIAELRQMAGETIISIAYGLDTQPKNDPYVETAEKGVHPLLEAGVPGAFLVDSLPVLKYVPEWFPGASFKRKAKEWRLLALDMFNRPFEAMLREVERGTAKGSFASDGLQKMKSGLGGVYTEENIKSVASTMYQAGSDTTVATLGFCVISLLANPSLIKRAQDEIDSVTDGARLPDFGDEESFPFISALVKETLRYWSLAPIAVPHLLNIEDEYKGYRLPAGSVIVPNAWAMLHNEVVYSDPFTFNPDRFLDSDKTMENHFNAAWGFGRRICPGRFMGFASVWITLASILAVYDIEKDIGPDGKPIEPSHEYRSSILAFPQRYPCKFIPRSNTAKQLLLLSHDAE</sequence>
<keyword evidence="12" id="KW-1185">Reference proteome</keyword>
<dbReference type="Proteomes" id="UP000467700">
    <property type="component" value="Unassembled WGS sequence"/>
</dbReference>
<dbReference type="SUPFAM" id="SSF48264">
    <property type="entry name" value="Cytochrome P450"/>
    <property type="match status" value="1"/>
</dbReference>
<dbReference type="AlphaFoldDB" id="A0A8S0WGH2"/>
<evidence type="ECO:0000256" key="2">
    <source>
        <dbReference type="ARBA" id="ARBA00005179"/>
    </source>
</evidence>
<dbReference type="Pfam" id="PF00067">
    <property type="entry name" value="p450"/>
    <property type="match status" value="1"/>
</dbReference>
<dbReference type="InterPro" id="IPR002401">
    <property type="entry name" value="Cyt_P450_E_grp-I"/>
</dbReference>
<evidence type="ECO:0000256" key="6">
    <source>
        <dbReference type="ARBA" id="ARBA00023002"/>
    </source>
</evidence>
<reference evidence="11 12" key="1">
    <citation type="submission" date="2020-01" db="EMBL/GenBank/DDBJ databases">
        <authorList>
            <person name="Gupta K D."/>
        </authorList>
    </citation>
    <scope>NUCLEOTIDE SEQUENCE [LARGE SCALE GENOMIC DNA]</scope>
</reference>
<gene>
    <name evidence="11" type="ORF">AAE3_LOCUS11131</name>
</gene>
<dbReference type="InterPro" id="IPR001128">
    <property type="entry name" value="Cyt_P450"/>
</dbReference>
<comment type="similarity">
    <text evidence="3 10">Belongs to the cytochrome P450 family.</text>
</comment>
<evidence type="ECO:0008006" key="13">
    <source>
        <dbReference type="Google" id="ProtNLM"/>
    </source>
</evidence>
<dbReference type="PANTHER" id="PTHR46300:SF7">
    <property type="entry name" value="P450, PUTATIVE (EUROFUNG)-RELATED"/>
    <property type="match status" value="1"/>
</dbReference>
<dbReference type="Gene3D" id="1.10.630.10">
    <property type="entry name" value="Cytochrome P450"/>
    <property type="match status" value="1"/>
</dbReference>
<keyword evidence="7 9" id="KW-0408">Iron</keyword>